<gene>
    <name evidence="1" type="ORF">PNOK_0417500</name>
</gene>
<keyword evidence="2" id="KW-1185">Reference proteome</keyword>
<comment type="caution">
    <text evidence="1">The sequence shown here is derived from an EMBL/GenBank/DDBJ whole genome shotgun (WGS) entry which is preliminary data.</text>
</comment>
<evidence type="ECO:0000313" key="1">
    <source>
        <dbReference type="EMBL" id="PAV19242.1"/>
    </source>
</evidence>
<dbReference type="EMBL" id="NBII01000004">
    <property type="protein sequence ID" value="PAV19242.1"/>
    <property type="molecule type" value="Genomic_DNA"/>
</dbReference>
<name>A0A286UI12_9AGAM</name>
<organism evidence="1 2">
    <name type="scientific">Pyrrhoderma noxium</name>
    <dbReference type="NCBI Taxonomy" id="2282107"/>
    <lineage>
        <taxon>Eukaryota</taxon>
        <taxon>Fungi</taxon>
        <taxon>Dikarya</taxon>
        <taxon>Basidiomycota</taxon>
        <taxon>Agaricomycotina</taxon>
        <taxon>Agaricomycetes</taxon>
        <taxon>Hymenochaetales</taxon>
        <taxon>Hymenochaetaceae</taxon>
        <taxon>Pyrrhoderma</taxon>
    </lineage>
</organism>
<protein>
    <submittedName>
        <fullName evidence="1">Uncharacterized protein</fullName>
    </submittedName>
</protein>
<accession>A0A286UI12</accession>
<dbReference type="InParanoid" id="A0A286UI12"/>
<sequence>MLPYCVIKVLATFAPPLSYKSEQLDSHYSHLLEHQVLTHLNSTFHNFGSVSSKGYFGKNSCTAVSFANFGPDQRNGLR</sequence>
<proteinExistence type="predicted"/>
<dbReference type="AlphaFoldDB" id="A0A286UI12"/>
<evidence type="ECO:0000313" key="2">
    <source>
        <dbReference type="Proteomes" id="UP000217199"/>
    </source>
</evidence>
<dbReference type="Proteomes" id="UP000217199">
    <property type="component" value="Unassembled WGS sequence"/>
</dbReference>
<reference evidence="1 2" key="1">
    <citation type="journal article" date="2017" name="Mol. Ecol.">
        <title>Comparative and population genomic landscape of Phellinus noxius: A hypervariable fungus causing root rot in trees.</title>
        <authorList>
            <person name="Chung C.L."/>
            <person name="Lee T.J."/>
            <person name="Akiba M."/>
            <person name="Lee H.H."/>
            <person name="Kuo T.H."/>
            <person name="Liu D."/>
            <person name="Ke H.M."/>
            <person name="Yokoi T."/>
            <person name="Roa M.B."/>
            <person name="Lu M.J."/>
            <person name="Chang Y.Y."/>
            <person name="Ann P.J."/>
            <person name="Tsai J.N."/>
            <person name="Chen C.Y."/>
            <person name="Tzean S.S."/>
            <person name="Ota Y."/>
            <person name="Hattori T."/>
            <person name="Sahashi N."/>
            <person name="Liou R.F."/>
            <person name="Kikuchi T."/>
            <person name="Tsai I.J."/>
        </authorList>
    </citation>
    <scope>NUCLEOTIDE SEQUENCE [LARGE SCALE GENOMIC DNA]</scope>
    <source>
        <strain evidence="1 2">FFPRI411160</strain>
    </source>
</reference>